<evidence type="ECO:0000256" key="4">
    <source>
        <dbReference type="SAM" id="MobiDB-lite"/>
    </source>
</evidence>
<protein>
    <submittedName>
        <fullName evidence="5">Uncharacterized protein</fullName>
    </submittedName>
</protein>
<keyword evidence="6" id="KW-1185">Reference proteome</keyword>
<keyword evidence="3" id="KW-0449">Lipoprotein</keyword>
<dbReference type="InterPro" id="IPR031632">
    <property type="entry name" value="SVIP"/>
</dbReference>
<comment type="caution">
    <text evidence="5">The sequence shown here is derived from an EMBL/GenBank/DDBJ whole genome shotgun (WGS) entry which is preliminary data.</text>
</comment>
<sequence length="118" mass="13373">MTYSKHDTRKFAIQPSPINKSTSRQKLWETSNLEELGRREEKMGGVCSCFDGETKEEKKEANRLASEEARAKAAEAAQRRQEEFEKSAIGRAARAQMTKEKQSASYSKGEPALKWQMG</sequence>
<reference evidence="5" key="1">
    <citation type="submission" date="2024-03" db="EMBL/GenBank/DDBJ databases">
        <title>WGS assembly of Saponaria officinalis var. Norfolk2.</title>
        <authorList>
            <person name="Jenkins J."/>
            <person name="Shu S."/>
            <person name="Grimwood J."/>
            <person name="Barry K."/>
            <person name="Goodstein D."/>
            <person name="Schmutz J."/>
            <person name="Leebens-Mack J."/>
            <person name="Osbourn A."/>
        </authorList>
    </citation>
    <scope>NUCLEOTIDE SEQUENCE [LARGE SCALE GENOMIC DNA]</scope>
    <source>
        <strain evidence="5">JIC</strain>
    </source>
</reference>
<accession>A0AAW1LXY6</accession>
<evidence type="ECO:0000256" key="1">
    <source>
        <dbReference type="ARBA" id="ARBA00022707"/>
    </source>
</evidence>
<evidence type="ECO:0000256" key="3">
    <source>
        <dbReference type="ARBA" id="ARBA00023288"/>
    </source>
</evidence>
<dbReference type="AlphaFoldDB" id="A0AAW1LXY6"/>
<proteinExistence type="predicted"/>
<dbReference type="PANTHER" id="PTHR36813">
    <property type="entry name" value="TRANSMEMBRANE PROTEIN"/>
    <property type="match status" value="1"/>
</dbReference>
<feature type="region of interest" description="Disordered" evidence="4">
    <location>
        <begin position="75"/>
        <end position="118"/>
    </location>
</feature>
<dbReference type="Pfam" id="PF15811">
    <property type="entry name" value="SVIP"/>
    <property type="match status" value="1"/>
</dbReference>
<feature type="region of interest" description="Disordered" evidence="4">
    <location>
        <begin position="1"/>
        <end position="26"/>
    </location>
</feature>
<dbReference type="Proteomes" id="UP001443914">
    <property type="component" value="Unassembled WGS sequence"/>
</dbReference>
<organism evidence="5 6">
    <name type="scientific">Saponaria officinalis</name>
    <name type="common">Common soapwort</name>
    <name type="synonym">Lychnis saponaria</name>
    <dbReference type="NCBI Taxonomy" id="3572"/>
    <lineage>
        <taxon>Eukaryota</taxon>
        <taxon>Viridiplantae</taxon>
        <taxon>Streptophyta</taxon>
        <taxon>Embryophyta</taxon>
        <taxon>Tracheophyta</taxon>
        <taxon>Spermatophyta</taxon>
        <taxon>Magnoliopsida</taxon>
        <taxon>eudicotyledons</taxon>
        <taxon>Gunneridae</taxon>
        <taxon>Pentapetalae</taxon>
        <taxon>Caryophyllales</taxon>
        <taxon>Caryophyllaceae</taxon>
        <taxon>Caryophylleae</taxon>
        <taxon>Saponaria</taxon>
    </lineage>
</organism>
<name>A0AAW1LXY6_SAPOF</name>
<dbReference type="PANTHER" id="PTHR36813:SF1">
    <property type="entry name" value="TRANSMEMBRANE PROTEIN"/>
    <property type="match status" value="1"/>
</dbReference>
<evidence type="ECO:0000256" key="2">
    <source>
        <dbReference type="ARBA" id="ARBA00023139"/>
    </source>
</evidence>
<dbReference type="EMBL" id="JBDFQZ010000003">
    <property type="protein sequence ID" value="KAK9740304.1"/>
    <property type="molecule type" value="Genomic_DNA"/>
</dbReference>
<evidence type="ECO:0000313" key="5">
    <source>
        <dbReference type="EMBL" id="KAK9740304.1"/>
    </source>
</evidence>
<feature type="compositionally biased region" description="Basic and acidic residues" evidence="4">
    <location>
        <begin position="75"/>
        <end position="88"/>
    </location>
</feature>
<keyword evidence="2" id="KW-0564">Palmitate</keyword>
<evidence type="ECO:0000313" key="6">
    <source>
        <dbReference type="Proteomes" id="UP001443914"/>
    </source>
</evidence>
<keyword evidence="1" id="KW-0519">Myristate</keyword>
<feature type="compositionally biased region" description="Basic and acidic residues" evidence="4">
    <location>
        <begin position="1"/>
        <end position="10"/>
    </location>
</feature>
<gene>
    <name evidence="5" type="ORF">RND81_03G025500</name>
</gene>
<feature type="compositionally biased region" description="Polar residues" evidence="4">
    <location>
        <begin position="16"/>
        <end position="26"/>
    </location>
</feature>